<feature type="compositionally biased region" description="Low complexity" evidence="1">
    <location>
        <begin position="408"/>
        <end position="428"/>
    </location>
</feature>
<accession>D3AVN4</accession>
<feature type="compositionally biased region" description="Low complexity" evidence="1">
    <location>
        <begin position="348"/>
        <end position="358"/>
    </location>
</feature>
<feature type="compositionally biased region" description="Polar residues" evidence="1">
    <location>
        <begin position="466"/>
        <end position="478"/>
    </location>
</feature>
<feature type="compositionally biased region" description="Acidic residues" evidence="1">
    <location>
        <begin position="536"/>
        <end position="546"/>
    </location>
</feature>
<dbReference type="FunCoup" id="D3AVN4">
    <property type="interactions" value="155"/>
</dbReference>
<evidence type="ECO:0000313" key="2">
    <source>
        <dbReference type="EMBL" id="EFA86357.1"/>
    </source>
</evidence>
<feature type="region of interest" description="Disordered" evidence="1">
    <location>
        <begin position="567"/>
        <end position="621"/>
    </location>
</feature>
<dbReference type="GeneID" id="31355683"/>
<feature type="compositionally biased region" description="Polar residues" evidence="1">
    <location>
        <begin position="359"/>
        <end position="401"/>
    </location>
</feature>
<evidence type="ECO:0000256" key="1">
    <source>
        <dbReference type="SAM" id="MobiDB-lite"/>
    </source>
</evidence>
<reference evidence="2 3" key="1">
    <citation type="journal article" date="2011" name="Genome Res.">
        <title>Phylogeny-wide analysis of social amoeba genomes highlights ancient origins for complex intercellular communication.</title>
        <authorList>
            <person name="Heidel A.J."/>
            <person name="Lawal H.M."/>
            <person name="Felder M."/>
            <person name="Schilde C."/>
            <person name="Helps N.R."/>
            <person name="Tunggal B."/>
            <person name="Rivero F."/>
            <person name="John U."/>
            <person name="Schleicher M."/>
            <person name="Eichinger L."/>
            <person name="Platzer M."/>
            <person name="Noegel A.A."/>
            <person name="Schaap P."/>
            <person name="Gloeckner G."/>
        </authorList>
    </citation>
    <scope>NUCLEOTIDE SEQUENCE [LARGE SCALE GENOMIC DNA]</scope>
    <source>
        <strain evidence="3">ATCC 26659 / Pp 5 / PN500</strain>
    </source>
</reference>
<keyword evidence="3" id="KW-1185">Reference proteome</keyword>
<feature type="compositionally biased region" description="Low complexity" evidence="1">
    <location>
        <begin position="479"/>
        <end position="490"/>
    </location>
</feature>
<feature type="compositionally biased region" description="Low complexity" evidence="1">
    <location>
        <begin position="208"/>
        <end position="224"/>
    </location>
</feature>
<gene>
    <name evidence="2" type="ORF">PPL_00149</name>
</gene>
<feature type="compositionally biased region" description="Low complexity" evidence="1">
    <location>
        <begin position="596"/>
        <end position="621"/>
    </location>
</feature>
<proteinExistence type="predicted"/>
<dbReference type="OMA" id="DSIWRTC"/>
<feature type="region of interest" description="Disordered" evidence="1">
    <location>
        <begin position="138"/>
        <end position="224"/>
    </location>
</feature>
<name>D3AVN4_HETP5</name>
<organism evidence="2 3">
    <name type="scientific">Heterostelium pallidum (strain ATCC 26659 / Pp 5 / PN500)</name>
    <name type="common">Cellular slime mold</name>
    <name type="synonym">Polysphondylium pallidum</name>
    <dbReference type="NCBI Taxonomy" id="670386"/>
    <lineage>
        <taxon>Eukaryota</taxon>
        <taxon>Amoebozoa</taxon>
        <taxon>Evosea</taxon>
        <taxon>Eumycetozoa</taxon>
        <taxon>Dictyostelia</taxon>
        <taxon>Acytosteliales</taxon>
        <taxon>Acytosteliaceae</taxon>
        <taxon>Heterostelium</taxon>
    </lineage>
</organism>
<sequence length="621" mass="68947">MIEKMEEPTSDSMFYSPTFKRYESVTFYANLLSILKQYTQIIDQCPSTIRKLVWSHIFQLLRQPQRPCDNMFTPVINSWLNEKSVDLMDIETYFAAFTQAQVENPSIFPALPNVSGTYSIPGISAPATSVRVPNTHLSSMLSTTSSSTSSSSSQTSSPITQSNNNNNNINNFNNFNINNSNTSKSNQTPNQTPIGSPKSPLRQHQHQHQQPQSQHQTPQQSPQLQLQQILTPLPANPQQNHPSVWSTELSSVFSQLALLQSWSTGLDRLSSNSRDSIWRTCRYIQQFINYDKTSFVKTIHKWTIDPIPNLSHITVLFAAIGYLKEMGVIRGEFNYTNNLNSPVFAAPSSSSSNNNNHSETTPPMSPSSYDLSSDNTPDYSVSPPSSPRQIRSNSVLSSPGTPYSDHVSAAASATRKSTTSNNNSNNNNIHQLPILSMSNYSSPVHTPSTTPQYLSPRPLSDVPISPKSNGLQLPSLNMVNNNNSTTNTVSGLKKRKSIEDLLQSSPSEHQKMLSNLIKLEQNQKLMQQQQQGSIINDDDDEDDIEDETDQELQELKKMSEETIIKVNSYHNVSSSPLKKQRNLSGNAVDHHEHNHSATTSSSASSPNSVESRSSISSILCS</sequence>
<dbReference type="InParanoid" id="D3AVN4"/>
<dbReference type="Proteomes" id="UP000001396">
    <property type="component" value="Unassembled WGS sequence"/>
</dbReference>
<evidence type="ECO:0000313" key="3">
    <source>
        <dbReference type="Proteomes" id="UP000001396"/>
    </source>
</evidence>
<dbReference type="AlphaFoldDB" id="D3AVN4"/>
<feature type="compositionally biased region" description="Low complexity" evidence="1">
    <location>
        <begin position="142"/>
        <end position="192"/>
    </location>
</feature>
<dbReference type="STRING" id="670386.D3AVN4"/>
<dbReference type="EMBL" id="ADBJ01000002">
    <property type="protein sequence ID" value="EFA86357.1"/>
    <property type="molecule type" value="Genomic_DNA"/>
</dbReference>
<comment type="caution">
    <text evidence="2">The sequence shown here is derived from an EMBL/GenBank/DDBJ whole genome shotgun (WGS) entry which is preliminary data.</text>
</comment>
<feature type="region of interest" description="Disordered" evidence="1">
    <location>
        <begin position="524"/>
        <end position="546"/>
    </location>
</feature>
<feature type="region of interest" description="Disordered" evidence="1">
    <location>
        <begin position="346"/>
        <end position="491"/>
    </location>
</feature>
<feature type="compositionally biased region" description="Polar residues" evidence="1">
    <location>
        <begin position="436"/>
        <end position="453"/>
    </location>
</feature>
<protein>
    <submittedName>
        <fullName evidence="2">Uncharacterized protein</fullName>
    </submittedName>
</protein>
<feature type="compositionally biased region" description="Polar residues" evidence="1">
    <location>
        <begin position="568"/>
        <end position="585"/>
    </location>
</feature>
<dbReference type="RefSeq" id="XP_020438462.1">
    <property type="nucleotide sequence ID" value="XM_020571188.1"/>
</dbReference>